<feature type="compositionally biased region" description="Basic and acidic residues" evidence="6">
    <location>
        <begin position="652"/>
        <end position="664"/>
    </location>
</feature>
<evidence type="ECO:0000256" key="2">
    <source>
        <dbReference type="ARBA" id="ARBA00022692"/>
    </source>
</evidence>
<evidence type="ECO:0000256" key="1">
    <source>
        <dbReference type="ARBA" id="ARBA00004141"/>
    </source>
</evidence>
<feature type="region of interest" description="Disordered" evidence="6">
    <location>
        <begin position="943"/>
        <end position="1011"/>
    </location>
</feature>
<dbReference type="Pfam" id="PF00083">
    <property type="entry name" value="Sugar_tr"/>
    <property type="match status" value="1"/>
</dbReference>
<evidence type="ECO:0000259" key="8">
    <source>
        <dbReference type="PROSITE" id="PS50850"/>
    </source>
</evidence>
<feature type="region of interest" description="Disordered" evidence="6">
    <location>
        <begin position="833"/>
        <end position="859"/>
    </location>
</feature>
<feature type="non-terminal residue" evidence="9">
    <location>
        <position position="1"/>
    </location>
</feature>
<dbReference type="SUPFAM" id="SSF103473">
    <property type="entry name" value="MFS general substrate transporter"/>
    <property type="match status" value="1"/>
</dbReference>
<name>A0AA36D2I7_9BILA</name>
<dbReference type="Gene3D" id="1.20.1250.20">
    <property type="entry name" value="MFS general substrate transporter like domains"/>
    <property type="match status" value="1"/>
</dbReference>
<evidence type="ECO:0000256" key="4">
    <source>
        <dbReference type="ARBA" id="ARBA00023136"/>
    </source>
</evidence>
<feature type="transmembrane region" description="Helical" evidence="7">
    <location>
        <begin position="170"/>
        <end position="188"/>
    </location>
</feature>
<feature type="compositionally biased region" description="Low complexity" evidence="6">
    <location>
        <begin position="678"/>
        <end position="689"/>
    </location>
</feature>
<reference evidence="9" key="1">
    <citation type="submission" date="2023-06" db="EMBL/GenBank/DDBJ databases">
        <authorList>
            <person name="Delattre M."/>
        </authorList>
    </citation>
    <scope>NUCLEOTIDE SEQUENCE</scope>
    <source>
        <strain evidence="9">AF72</strain>
    </source>
</reference>
<feature type="transmembrane region" description="Helical" evidence="7">
    <location>
        <begin position="335"/>
        <end position="357"/>
    </location>
</feature>
<gene>
    <name evidence="9" type="ORF">MSPICULIGERA_LOCUS16863</name>
</gene>
<evidence type="ECO:0000256" key="5">
    <source>
        <dbReference type="SAM" id="Coils"/>
    </source>
</evidence>
<evidence type="ECO:0000313" key="10">
    <source>
        <dbReference type="Proteomes" id="UP001177023"/>
    </source>
</evidence>
<evidence type="ECO:0000313" key="9">
    <source>
        <dbReference type="EMBL" id="CAJ0578618.1"/>
    </source>
</evidence>
<dbReference type="EMBL" id="CATQJA010002654">
    <property type="protein sequence ID" value="CAJ0578618.1"/>
    <property type="molecule type" value="Genomic_DNA"/>
</dbReference>
<dbReference type="PROSITE" id="PS50850">
    <property type="entry name" value="MFS"/>
    <property type="match status" value="1"/>
</dbReference>
<comment type="caution">
    <text evidence="9">The sequence shown here is derived from an EMBL/GenBank/DDBJ whole genome shotgun (WGS) entry which is preliminary data.</text>
</comment>
<dbReference type="GO" id="GO:0016020">
    <property type="term" value="C:membrane"/>
    <property type="evidence" value="ECO:0007669"/>
    <property type="project" value="UniProtKB-SubCell"/>
</dbReference>
<dbReference type="InterPro" id="IPR020846">
    <property type="entry name" value="MFS_dom"/>
</dbReference>
<keyword evidence="10" id="KW-1185">Reference proteome</keyword>
<feature type="transmembrane region" description="Helical" evidence="7">
    <location>
        <begin position="47"/>
        <end position="70"/>
    </location>
</feature>
<dbReference type="PANTHER" id="PTHR24064">
    <property type="entry name" value="SOLUTE CARRIER FAMILY 22 MEMBER"/>
    <property type="match status" value="1"/>
</dbReference>
<keyword evidence="4 7" id="KW-0472">Membrane</keyword>
<feature type="compositionally biased region" description="Polar residues" evidence="6">
    <location>
        <begin position="690"/>
        <end position="702"/>
    </location>
</feature>
<dbReference type="InterPro" id="IPR005828">
    <property type="entry name" value="MFS_sugar_transport-like"/>
</dbReference>
<feature type="compositionally biased region" description="Polar residues" evidence="6">
    <location>
        <begin position="1002"/>
        <end position="1011"/>
    </location>
</feature>
<dbReference type="CDD" id="cd17317">
    <property type="entry name" value="MFS_SLC22"/>
    <property type="match status" value="1"/>
</dbReference>
<feature type="compositionally biased region" description="Basic and acidic residues" evidence="6">
    <location>
        <begin position="577"/>
        <end position="586"/>
    </location>
</feature>
<evidence type="ECO:0000256" key="6">
    <source>
        <dbReference type="SAM" id="MobiDB-lite"/>
    </source>
</evidence>
<feature type="region of interest" description="Disordered" evidence="6">
    <location>
        <begin position="649"/>
        <end position="814"/>
    </location>
</feature>
<dbReference type="InterPro" id="IPR036259">
    <property type="entry name" value="MFS_trans_sf"/>
</dbReference>
<keyword evidence="5" id="KW-0175">Coiled coil</keyword>
<protein>
    <recommendedName>
        <fullName evidence="8">Major facilitator superfamily (MFS) profile domain-containing protein</fullName>
    </recommendedName>
</protein>
<feature type="transmembrane region" description="Helical" evidence="7">
    <location>
        <begin position="369"/>
        <end position="390"/>
    </location>
</feature>
<dbReference type="Proteomes" id="UP001177023">
    <property type="component" value="Unassembled WGS sequence"/>
</dbReference>
<feature type="compositionally biased region" description="Basic and acidic residues" evidence="6">
    <location>
        <begin position="842"/>
        <end position="856"/>
    </location>
</feature>
<proteinExistence type="predicted"/>
<accession>A0AA36D2I7</accession>
<dbReference type="AlphaFoldDB" id="A0AA36D2I7"/>
<feature type="domain" description="Major facilitator superfamily (MFS) profile" evidence="8">
    <location>
        <begin position="49"/>
        <end position="509"/>
    </location>
</feature>
<feature type="compositionally biased region" description="Basic and acidic residues" evidence="6">
    <location>
        <begin position="748"/>
        <end position="795"/>
    </location>
</feature>
<feature type="coiled-coil region" evidence="5">
    <location>
        <begin position="867"/>
        <end position="904"/>
    </location>
</feature>
<feature type="transmembrane region" description="Helical" evidence="7">
    <location>
        <begin position="256"/>
        <end position="282"/>
    </location>
</feature>
<evidence type="ECO:0000256" key="3">
    <source>
        <dbReference type="ARBA" id="ARBA00022989"/>
    </source>
</evidence>
<organism evidence="9 10">
    <name type="scientific">Mesorhabditis spiculigera</name>
    <dbReference type="NCBI Taxonomy" id="96644"/>
    <lineage>
        <taxon>Eukaryota</taxon>
        <taxon>Metazoa</taxon>
        <taxon>Ecdysozoa</taxon>
        <taxon>Nematoda</taxon>
        <taxon>Chromadorea</taxon>
        <taxon>Rhabditida</taxon>
        <taxon>Rhabditina</taxon>
        <taxon>Rhabditomorpha</taxon>
        <taxon>Rhabditoidea</taxon>
        <taxon>Rhabditidae</taxon>
        <taxon>Mesorhabditinae</taxon>
        <taxon>Mesorhabditis</taxon>
    </lineage>
</organism>
<comment type="subcellular location">
    <subcellularLocation>
        <location evidence="1">Membrane</location>
        <topology evidence="1">Multi-pass membrane protein</topology>
    </subcellularLocation>
</comment>
<sequence length="1011" mass="115009">MDGNESKGNQIEMEANPKPHANTFGSYFHLDPDKVLTAYGRFGRYQMFSYFVTTIVMLLYCMNMMVMPFITEDIDFHCKIPNPDNRALIYTQPDKCTILDGNGWKIRCNDIPGATYEYNTTIHGSLTSQFDLVCDEFESTEHSSSIYLFGGMIASPIVTQMSDIFGRRRMFLWPLYLSVVSNLAAAFVPNYTLFLVLRFFAGFGTMGFVSTAFTLSTESVSTAFRDFLPFLPTLIWVIGYMMAGLLKLWIENWRMLYFAVSAPGIFLIPLTWFTPESIHWLITNRKHSEVKKYIKTASRINKIELVLAECKDDSRRETLTEAPKRTILDIFRHKGLLLQMFLNALVYTVMNATYWGLSLFSTDLSENKMTGFFLSGLIELPAGLLGIFFMYYFPRRFVSCGALMMQGVALVCAAYLPGSPHFLLVFALAAKFMNCIAWGINPLMVSEMAPTTVRNGFVGLASFIGDVGSVLAPYLKRLEAIHPSAPSLLLAASSVLAGFCVLLMPETKDKKMPDDLDNFDAGPLRKYLGCLKEEKIPPATGNGEVALLEERHDMGEASKSRSLNFTLEELLGLTPEPNDKSPRTIRAENSNRPPTRHGRDSVGNLLHDAPARYEEPEVVAPEPEDEAFDTEEDFVSKLNALRRRSLVSTKLPGDRPDARRRLESMPESPTTSVDLRPTSKSSKSGSTKSNASENTYNISAGNGHSRPKTAAPRPEFTSVTSKYHQPGPEQSSAAYESWMRKKRAESRRKREEERKREERARKEAEDKKKNAEKVFERWKRTNDERIAEQRRQEERKRRKAQEKAAQVLKMKKSEAEKAYDAWKRAYDENLEKNKRGAHVSKLAKERAEQEDKDEQRANATAAFEAWTEAKEEEEIEAKKKAQALKEEEKRKNIIVKEYKEMLANQSYDVWLQMKGEELAWSRLNRDMEDTHLYERVIPWVPPSNTVARRRSPSGQPRRRSLEPRQRAASATSLRAPFADRLGPIPIPRPPVRRTQSAHKTRPSTASRIIKS</sequence>
<dbReference type="GO" id="GO:0022857">
    <property type="term" value="F:transmembrane transporter activity"/>
    <property type="evidence" value="ECO:0007669"/>
    <property type="project" value="InterPro"/>
</dbReference>
<keyword evidence="3 7" id="KW-1133">Transmembrane helix</keyword>
<keyword evidence="2 7" id="KW-0812">Transmembrane</keyword>
<feature type="compositionally biased region" description="Polar residues" evidence="6">
    <location>
        <begin position="717"/>
        <end position="734"/>
    </location>
</feature>
<feature type="transmembrane region" description="Helical" evidence="7">
    <location>
        <begin position="194"/>
        <end position="215"/>
    </location>
</feature>
<feature type="region of interest" description="Disordered" evidence="6">
    <location>
        <begin position="569"/>
        <end position="604"/>
    </location>
</feature>
<feature type="transmembrane region" description="Helical" evidence="7">
    <location>
        <begin position="227"/>
        <end position="250"/>
    </location>
</feature>
<evidence type="ECO:0000256" key="7">
    <source>
        <dbReference type="SAM" id="Phobius"/>
    </source>
</evidence>